<dbReference type="Gene3D" id="3.40.50.150">
    <property type="entry name" value="Vaccinia Virus protein VP39"/>
    <property type="match status" value="1"/>
</dbReference>
<proteinExistence type="predicted"/>
<gene>
    <name evidence="7" type="ORF">J2X12_001321</name>
</gene>
<dbReference type="GO" id="GO:0102559">
    <property type="term" value="F:peptide chain release factor N(5)-glutamine methyltransferase activity"/>
    <property type="evidence" value="ECO:0007669"/>
    <property type="project" value="UniProtKB-EC"/>
</dbReference>
<evidence type="ECO:0000313" key="8">
    <source>
        <dbReference type="Proteomes" id="UP001262032"/>
    </source>
</evidence>
<dbReference type="NCBIfam" id="TIGR00536">
    <property type="entry name" value="hemK_fam"/>
    <property type="match status" value="1"/>
</dbReference>
<evidence type="ECO:0000313" key="7">
    <source>
        <dbReference type="EMBL" id="MDR7163308.1"/>
    </source>
</evidence>
<reference evidence="7" key="1">
    <citation type="submission" date="2023-07" db="EMBL/GenBank/DDBJ databases">
        <title>Sorghum-associated microbial communities from plants grown in Nebraska, USA.</title>
        <authorList>
            <person name="Schachtman D."/>
        </authorList>
    </citation>
    <scope>NUCLEOTIDE SEQUENCE</scope>
    <source>
        <strain evidence="7">BE261</strain>
    </source>
</reference>
<dbReference type="InterPro" id="IPR022446">
    <property type="entry name" value="MeTrfrase_put"/>
</dbReference>
<sequence>MPVDDATAAPHALAPIVSALRAAGCVFAEDEAQLLVAEAPDSEALAEWVDRRMSGMPLEHILGWADFCGERIAVDPGVFVPRRRTELLVHQAVSLLQRDRPLSPTPVVVDLCCGSGAVGTAIARLYPEAELHSADIDPAAVNCARRNVDAVGGRVYQGDLFAALPPGLQGRVRILAVNAPYVPTEAIKTMPPEARLHESRAALDGGDDGLDFHRRVAAEASEWLLPDGHLLIETSGLQSGRTAGIVAGAGFTVRAVHSDELDGTVVVGAPLCGKRPRGFPGRRTPSC</sequence>
<organism evidence="7 8">
    <name type="scientific">Pseudarthrobacter oxydans</name>
    <name type="common">Arthrobacter oxydans</name>
    <dbReference type="NCBI Taxonomy" id="1671"/>
    <lineage>
        <taxon>Bacteria</taxon>
        <taxon>Bacillati</taxon>
        <taxon>Actinomycetota</taxon>
        <taxon>Actinomycetes</taxon>
        <taxon>Micrococcales</taxon>
        <taxon>Micrococcaceae</taxon>
        <taxon>Pseudarthrobacter</taxon>
    </lineage>
</organism>
<comment type="catalytic activity">
    <reaction evidence="5">
        <text>L-glutaminyl-[peptide chain release factor] + S-adenosyl-L-methionine = N(5)-methyl-L-glutaminyl-[peptide chain release factor] + S-adenosyl-L-homocysteine + H(+)</text>
        <dbReference type="Rhea" id="RHEA:42896"/>
        <dbReference type="Rhea" id="RHEA-COMP:10271"/>
        <dbReference type="Rhea" id="RHEA-COMP:10272"/>
        <dbReference type="ChEBI" id="CHEBI:15378"/>
        <dbReference type="ChEBI" id="CHEBI:30011"/>
        <dbReference type="ChEBI" id="CHEBI:57856"/>
        <dbReference type="ChEBI" id="CHEBI:59789"/>
        <dbReference type="ChEBI" id="CHEBI:61891"/>
        <dbReference type="EC" id="2.1.1.297"/>
    </reaction>
</comment>
<keyword evidence="4" id="KW-0949">S-adenosyl-L-methionine</keyword>
<evidence type="ECO:0000256" key="2">
    <source>
        <dbReference type="ARBA" id="ARBA00022603"/>
    </source>
</evidence>
<evidence type="ECO:0000256" key="5">
    <source>
        <dbReference type="ARBA" id="ARBA00048391"/>
    </source>
</evidence>
<dbReference type="Gene3D" id="1.10.8.10">
    <property type="entry name" value="DNA helicase RuvA subunit, C-terminal domain"/>
    <property type="match status" value="1"/>
</dbReference>
<accession>A0AAW8NBH9</accession>
<evidence type="ECO:0000256" key="1">
    <source>
        <dbReference type="ARBA" id="ARBA00012771"/>
    </source>
</evidence>
<evidence type="ECO:0000256" key="4">
    <source>
        <dbReference type="ARBA" id="ARBA00022691"/>
    </source>
</evidence>
<dbReference type="RefSeq" id="WP_310110313.1">
    <property type="nucleotide sequence ID" value="NZ_JAVDTN010000003.1"/>
</dbReference>
<dbReference type="SUPFAM" id="SSF53335">
    <property type="entry name" value="S-adenosyl-L-methionine-dependent methyltransferases"/>
    <property type="match status" value="1"/>
</dbReference>
<dbReference type="PANTHER" id="PTHR18895">
    <property type="entry name" value="HEMK METHYLTRANSFERASE"/>
    <property type="match status" value="1"/>
</dbReference>
<evidence type="ECO:0000259" key="6">
    <source>
        <dbReference type="Pfam" id="PF05175"/>
    </source>
</evidence>
<name>A0AAW8NBH9_PSEOX</name>
<dbReference type="AlphaFoldDB" id="A0AAW8NBH9"/>
<dbReference type="Proteomes" id="UP001262032">
    <property type="component" value="Unassembled WGS sequence"/>
</dbReference>
<dbReference type="Pfam" id="PF05175">
    <property type="entry name" value="MTS"/>
    <property type="match status" value="1"/>
</dbReference>
<protein>
    <recommendedName>
        <fullName evidence="1">peptide chain release factor N(5)-glutamine methyltransferase</fullName>
        <ecNumber evidence="1">2.1.1.297</ecNumber>
    </recommendedName>
</protein>
<dbReference type="NCBIfam" id="TIGR03704">
    <property type="entry name" value="PrmC_rel_meth"/>
    <property type="match status" value="1"/>
</dbReference>
<dbReference type="GO" id="GO:0032259">
    <property type="term" value="P:methylation"/>
    <property type="evidence" value="ECO:0007669"/>
    <property type="project" value="UniProtKB-KW"/>
</dbReference>
<comment type="caution">
    <text evidence="7">The sequence shown here is derived from an EMBL/GenBank/DDBJ whole genome shotgun (WGS) entry which is preliminary data.</text>
</comment>
<dbReference type="InterPro" id="IPR050320">
    <property type="entry name" value="N5-glutamine_MTase"/>
</dbReference>
<dbReference type="InterPro" id="IPR029063">
    <property type="entry name" value="SAM-dependent_MTases_sf"/>
</dbReference>
<keyword evidence="2 7" id="KW-0489">Methyltransferase</keyword>
<dbReference type="GeneID" id="97421708"/>
<dbReference type="InterPro" id="IPR004556">
    <property type="entry name" value="HemK-like"/>
</dbReference>
<dbReference type="EMBL" id="JAVDWN010000003">
    <property type="protein sequence ID" value="MDR7163308.1"/>
    <property type="molecule type" value="Genomic_DNA"/>
</dbReference>
<feature type="domain" description="Methyltransferase small" evidence="6">
    <location>
        <begin position="103"/>
        <end position="203"/>
    </location>
</feature>
<dbReference type="CDD" id="cd02440">
    <property type="entry name" value="AdoMet_MTases"/>
    <property type="match status" value="1"/>
</dbReference>
<keyword evidence="3 7" id="KW-0808">Transferase</keyword>
<dbReference type="PANTHER" id="PTHR18895:SF74">
    <property type="entry name" value="MTRF1L RELEASE FACTOR GLUTAMINE METHYLTRANSFERASE"/>
    <property type="match status" value="1"/>
</dbReference>
<dbReference type="EC" id="2.1.1.297" evidence="1"/>
<evidence type="ECO:0000256" key="3">
    <source>
        <dbReference type="ARBA" id="ARBA00022679"/>
    </source>
</evidence>
<dbReference type="InterPro" id="IPR007848">
    <property type="entry name" value="Small_mtfrase_dom"/>
</dbReference>